<dbReference type="RefSeq" id="WP_055278896.1">
    <property type="nucleotide sequence ID" value="NZ_CABIXA010000007.1"/>
</dbReference>
<dbReference type="Pfam" id="PF16150">
    <property type="entry name" value="DUF4858"/>
    <property type="match status" value="2"/>
</dbReference>
<dbReference type="EMBL" id="CYZH01000007">
    <property type="protein sequence ID" value="CUO28162.1"/>
    <property type="molecule type" value="Genomic_DNA"/>
</dbReference>
<evidence type="ECO:0000256" key="1">
    <source>
        <dbReference type="SAM" id="SignalP"/>
    </source>
</evidence>
<evidence type="ECO:0000313" key="2">
    <source>
        <dbReference type="EMBL" id="CUO28162.1"/>
    </source>
</evidence>
<reference evidence="2 3" key="1">
    <citation type="submission" date="2015-09" db="EMBL/GenBank/DDBJ databases">
        <authorList>
            <consortium name="Pathogen Informatics"/>
        </authorList>
    </citation>
    <scope>NUCLEOTIDE SEQUENCE [LARGE SCALE GENOMIC DNA]</scope>
    <source>
        <strain evidence="2 3">2789STDY5608840</strain>
    </source>
</reference>
<feature type="chain" id="PRO_5008020178" description="DUF4858 domain-containing protein" evidence="1">
    <location>
        <begin position="21"/>
        <end position="201"/>
    </location>
</feature>
<gene>
    <name evidence="2" type="ORF">ERS852397_01721</name>
</gene>
<dbReference type="InterPro" id="IPR032338">
    <property type="entry name" value="DUF4858"/>
</dbReference>
<feature type="signal peptide" evidence="1">
    <location>
        <begin position="1"/>
        <end position="20"/>
    </location>
</feature>
<accession>A0A174DRF2</accession>
<protein>
    <recommendedName>
        <fullName evidence="4">DUF4858 domain-containing protein</fullName>
    </recommendedName>
</protein>
<sequence>MRKRLFISAVSLLLTGVCYAQWSAQDSLKLQKLLEGSEELKLNPKAVKQIDFGGAVGTPRMSEEKRWMLPDESLPEALPKPKVVLTLMPYKANTRYNWDPVYQKKIRVNKNTWRGDSFYELCRQRFYTNRTRSRKANEIRIGEDVSVCGGTISGLDLMAAFTKEFWNKTGRDNRIRTLEVLKTYGDSTTVLINKPIEQITR</sequence>
<evidence type="ECO:0008006" key="4">
    <source>
        <dbReference type="Google" id="ProtNLM"/>
    </source>
</evidence>
<dbReference type="Proteomes" id="UP000095517">
    <property type="component" value="Unassembled WGS sequence"/>
</dbReference>
<keyword evidence="1" id="KW-0732">Signal</keyword>
<dbReference type="AlphaFoldDB" id="A0A174DRF2"/>
<organism evidence="2 3">
    <name type="scientific">Bacteroides finegoldii</name>
    <dbReference type="NCBI Taxonomy" id="338188"/>
    <lineage>
        <taxon>Bacteria</taxon>
        <taxon>Pseudomonadati</taxon>
        <taxon>Bacteroidota</taxon>
        <taxon>Bacteroidia</taxon>
        <taxon>Bacteroidales</taxon>
        <taxon>Bacteroidaceae</taxon>
        <taxon>Bacteroides</taxon>
    </lineage>
</organism>
<dbReference type="STRING" id="338188.ERS852397_01721"/>
<evidence type="ECO:0000313" key="3">
    <source>
        <dbReference type="Proteomes" id="UP000095517"/>
    </source>
</evidence>
<name>A0A174DRF2_9BACE</name>
<proteinExistence type="predicted"/>